<dbReference type="InterPro" id="IPR018247">
    <property type="entry name" value="EF_Hand_1_Ca_BS"/>
</dbReference>
<organism evidence="1 2">
    <name type="scientific">Pontibacter akesuensis</name>
    <dbReference type="NCBI Taxonomy" id="388950"/>
    <lineage>
        <taxon>Bacteria</taxon>
        <taxon>Pseudomonadati</taxon>
        <taxon>Bacteroidota</taxon>
        <taxon>Cytophagia</taxon>
        <taxon>Cytophagales</taxon>
        <taxon>Hymenobacteraceae</taxon>
        <taxon>Pontibacter</taxon>
    </lineage>
</organism>
<dbReference type="EMBL" id="FPCA01000001">
    <property type="protein sequence ID" value="SFU52093.1"/>
    <property type="molecule type" value="Genomic_DNA"/>
</dbReference>
<evidence type="ECO:0000313" key="1">
    <source>
        <dbReference type="EMBL" id="SFU52093.1"/>
    </source>
</evidence>
<proteinExistence type="predicted"/>
<dbReference type="AlphaFoldDB" id="A0A1I7GUG5"/>
<dbReference type="RefSeq" id="WP_068836594.1">
    <property type="nucleotide sequence ID" value="NZ_BMXC01000001.1"/>
</dbReference>
<accession>A0A1I7GUG5</accession>
<evidence type="ECO:0008006" key="3">
    <source>
        <dbReference type="Google" id="ProtNLM"/>
    </source>
</evidence>
<dbReference type="STRING" id="388950.GCA_001611675_00377"/>
<dbReference type="Proteomes" id="UP000182491">
    <property type="component" value="Unassembled WGS sequence"/>
</dbReference>
<dbReference type="OrthoDB" id="853638at2"/>
<name>A0A1I7GUG5_9BACT</name>
<dbReference type="SUPFAM" id="SSF47473">
    <property type="entry name" value="EF-hand"/>
    <property type="match status" value="1"/>
</dbReference>
<sequence length="194" mass="22662">MKTREIKLFKYIGNGLCFTLLAGLVACGGENTTLDTTDAAAVETEVEDEAMGTTYDNENFNSNFTSTQRFGGWDANDDNMLDENEFNDSFFSTWDENDDNMLDENEWRTSANNFGMENQNWQDWDTNRDNNLDQNEFRTGMGKSNFRTEWDRNQDNMIDEREYSDGIFGQWDANNDNMLDDNEYNENYTRYYGS</sequence>
<evidence type="ECO:0000313" key="2">
    <source>
        <dbReference type="Proteomes" id="UP000182491"/>
    </source>
</evidence>
<reference evidence="2" key="1">
    <citation type="submission" date="2016-10" db="EMBL/GenBank/DDBJ databases">
        <authorList>
            <person name="Varghese N."/>
        </authorList>
    </citation>
    <scope>NUCLEOTIDE SEQUENCE [LARGE SCALE GENOMIC DNA]</scope>
    <source>
        <strain evidence="2">DSM 18820</strain>
    </source>
</reference>
<dbReference type="PROSITE" id="PS51257">
    <property type="entry name" value="PROKAR_LIPOPROTEIN"/>
    <property type="match status" value="1"/>
</dbReference>
<protein>
    <recommendedName>
        <fullName evidence="3">EF hand</fullName>
    </recommendedName>
</protein>
<dbReference type="PROSITE" id="PS00018">
    <property type="entry name" value="EF_HAND_1"/>
    <property type="match status" value="3"/>
</dbReference>
<gene>
    <name evidence="1" type="ORF">SAMN04487941_1281</name>
</gene>
<dbReference type="InterPro" id="IPR011992">
    <property type="entry name" value="EF-hand-dom_pair"/>
</dbReference>
<dbReference type="Gene3D" id="1.10.238.10">
    <property type="entry name" value="EF-hand"/>
    <property type="match status" value="1"/>
</dbReference>
<keyword evidence="2" id="KW-1185">Reference proteome</keyword>